<reference evidence="2" key="1">
    <citation type="submission" date="2021-11" db="EMBL/GenBank/DDBJ databases">
        <authorList>
            <consortium name="Genoscope - CEA"/>
            <person name="William W."/>
        </authorList>
    </citation>
    <scope>NUCLEOTIDE SEQUENCE</scope>
</reference>
<dbReference type="AlphaFoldDB" id="A0A8J2SKE2"/>
<evidence type="ECO:0000313" key="3">
    <source>
        <dbReference type="Proteomes" id="UP000789595"/>
    </source>
</evidence>
<protein>
    <submittedName>
        <fullName evidence="2">Uncharacterized protein</fullName>
    </submittedName>
</protein>
<sequence>MAAVAPDTDEWQPPPHEPEIGDIESYQAFARALNAPPKKLIPIGERDRRWYNKKSHILLEADPEALVTPEKLAQWRPNIDNVPVGERRCPQCGHAHKNPALVKTYCLCHHCSFIHEPASTIASMVKKKWLREQGKIRILAASYGHPSDASQAVDCTAALEALCEKSARESLFLDRTEDLRRTLSNGKDPAPGARKVVIVRYILNGRRGTVSTWEGNFAGRLKEDFEIKGGAARPLINIVRAQYGQPGGIKNGRGAFDVTDSLQARVHAARGRFCIVKRDEHLPSWFGEPSLGRAKTLTVEYEINGSAGEMHEYELNGRLMYPMSVAASPSVAPQILIESASYGWTEELLDAWKARYHKDIFDMLVSASRDSCPSHDDVGGAPRRQAIRAKRTAGLALTREDNNRLRKLPAIEEKLKKLYQLKAGSVDATGLVQRRVEACGGSLLFFAGDSPEEELASWASVELQKLQVDPTVADDLNAELGDPTPYQSKLLHIEYLIVGHDAERRTEAPEATASGYEANFIMQRKGIVERVLTNTDEGKAFCSEHVLIGIPTIMPTVEVRYASYGHPTKPKFNWNVTEAVKWLANAQGGSRLHLDTDLDLDETFGDPCPGMRKKLVIRYYVRGFHGCTRVDEDPMDYLSTDIQIGYLPTADDPFGAKPPRNATQIAVDEIQKLRMVDATGRSTEVKEGKYTHLGRAW</sequence>
<gene>
    <name evidence="2" type="ORF">PECAL_2P23880</name>
</gene>
<evidence type="ECO:0000313" key="2">
    <source>
        <dbReference type="EMBL" id="CAH0369271.1"/>
    </source>
</evidence>
<dbReference type="EMBL" id="CAKKNE010000002">
    <property type="protein sequence ID" value="CAH0369271.1"/>
    <property type="molecule type" value="Genomic_DNA"/>
</dbReference>
<keyword evidence="3" id="KW-1185">Reference proteome</keyword>
<feature type="region of interest" description="Disordered" evidence="1">
    <location>
        <begin position="1"/>
        <end position="20"/>
    </location>
</feature>
<name>A0A8J2SKE2_9STRA</name>
<organism evidence="2 3">
    <name type="scientific">Pelagomonas calceolata</name>
    <dbReference type="NCBI Taxonomy" id="35677"/>
    <lineage>
        <taxon>Eukaryota</taxon>
        <taxon>Sar</taxon>
        <taxon>Stramenopiles</taxon>
        <taxon>Ochrophyta</taxon>
        <taxon>Pelagophyceae</taxon>
        <taxon>Pelagomonadales</taxon>
        <taxon>Pelagomonadaceae</taxon>
        <taxon>Pelagomonas</taxon>
    </lineage>
</organism>
<dbReference type="OrthoDB" id="67053at2759"/>
<proteinExistence type="predicted"/>
<dbReference type="Proteomes" id="UP000789595">
    <property type="component" value="Unassembled WGS sequence"/>
</dbReference>
<accession>A0A8J2SKE2</accession>
<evidence type="ECO:0000256" key="1">
    <source>
        <dbReference type="SAM" id="MobiDB-lite"/>
    </source>
</evidence>
<comment type="caution">
    <text evidence="2">The sequence shown here is derived from an EMBL/GenBank/DDBJ whole genome shotgun (WGS) entry which is preliminary data.</text>
</comment>